<evidence type="ECO:0000256" key="5">
    <source>
        <dbReference type="ARBA" id="ARBA00023136"/>
    </source>
</evidence>
<dbReference type="PANTHER" id="PTHR30250:SF11">
    <property type="entry name" value="O-ANTIGEN TRANSPORTER-RELATED"/>
    <property type="match status" value="1"/>
</dbReference>
<comment type="caution">
    <text evidence="7">The sequence shown here is derived from an EMBL/GenBank/DDBJ whole genome shotgun (WGS) entry which is preliminary data.</text>
</comment>
<feature type="transmembrane region" description="Helical" evidence="6">
    <location>
        <begin position="42"/>
        <end position="64"/>
    </location>
</feature>
<feature type="transmembrane region" description="Helical" evidence="6">
    <location>
        <begin position="439"/>
        <end position="457"/>
    </location>
</feature>
<keyword evidence="4 6" id="KW-1133">Transmembrane helix</keyword>
<dbReference type="GO" id="GO:0005886">
    <property type="term" value="C:plasma membrane"/>
    <property type="evidence" value="ECO:0007669"/>
    <property type="project" value="UniProtKB-SubCell"/>
</dbReference>
<organism evidence="7 8">
    <name type="scientific">Candidatus Terrybacteria bacterium RIFCSPHIGHO2_01_FULL_48_17</name>
    <dbReference type="NCBI Taxonomy" id="1802362"/>
    <lineage>
        <taxon>Bacteria</taxon>
        <taxon>Candidatus Terryibacteriota</taxon>
    </lineage>
</organism>
<evidence type="ECO:0000256" key="6">
    <source>
        <dbReference type="SAM" id="Phobius"/>
    </source>
</evidence>
<evidence type="ECO:0000256" key="1">
    <source>
        <dbReference type="ARBA" id="ARBA00004651"/>
    </source>
</evidence>
<proteinExistence type="predicted"/>
<dbReference type="Proteomes" id="UP000177629">
    <property type="component" value="Unassembled WGS sequence"/>
</dbReference>
<evidence type="ECO:0000313" key="7">
    <source>
        <dbReference type="EMBL" id="OHA48720.1"/>
    </source>
</evidence>
<keyword evidence="5 6" id="KW-0472">Membrane</keyword>
<dbReference type="EMBL" id="MHSS01000004">
    <property type="protein sequence ID" value="OHA48720.1"/>
    <property type="molecule type" value="Genomic_DNA"/>
</dbReference>
<feature type="transmembrane region" description="Helical" evidence="6">
    <location>
        <begin position="381"/>
        <end position="403"/>
    </location>
</feature>
<evidence type="ECO:0000256" key="4">
    <source>
        <dbReference type="ARBA" id="ARBA00022989"/>
    </source>
</evidence>
<name>A0A1G2PK71_9BACT</name>
<keyword evidence="3 6" id="KW-0812">Transmembrane</keyword>
<keyword evidence="2" id="KW-1003">Cell membrane</keyword>
<feature type="transmembrane region" description="Helical" evidence="6">
    <location>
        <begin position="415"/>
        <end position="433"/>
    </location>
</feature>
<dbReference type="CDD" id="cd13128">
    <property type="entry name" value="MATE_Wzx_like"/>
    <property type="match status" value="1"/>
</dbReference>
<evidence type="ECO:0000313" key="8">
    <source>
        <dbReference type="Proteomes" id="UP000177629"/>
    </source>
</evidence>
<accession>A0A1G2PK71</accession>
<feature type="transmembrane region" description="Helical" evidence="6">
    <location>
        <begin position="209"/>
        <end position="228"/>
    </location>
</feature>
<dbReference type="InterPro" id="IPR050833">
    <property type="entry name" value="Poly_Biosynth_Transport"/>
</dbReference>
<feature type="transmembrane region" description="Helical" evidence="6">
    <location>
        <begin position="357"/>
        <end position="375"/>
    </location>
</feature>
<dbReference type="Pfam" id="PF01943">
    <property type="entry name" value="Polysacc_synt"/>
    <property type="match status" value="1"/>
</dbReference>
<dbReference type="PANTHER" id="PTHR30250">
    <property type="entry name" value="PST FAMILY PREDICTED COLANIC ACID TRANSPORTER"/>
    <property type="match status" value="1"/>
</dbReference>
<dbReference type="STRING" id="1802362.A2806_01175"/>
<feature type="transmembrane region" description="Helical" evidence="6">
    <location>
        <begin position="85"/>
        <end position="107"/>
    </location>
</feature>
<evidence type="ECO:0000256" key="2">
    <source>
        <dbReference type="ARBA" id="ARBA00022475"/>
    </source>
</evidence>
<reference evidence="7 8" key="1">
    <citation type="journal article" date="2016" name="Nat. Commun.">
        <title>Thousands of microbial genomes shed light on interconnected biogeochemical processes in an aquifer system.</title>
        <authorList>
            <person name="Anantharaman K."/>
            <person name="Brown C.T."/>
            <person name="Hug L.A."/>
            <person name="Sharon I."/>
            <person name="Castelle C.J."/>
            <person name="Probst A.J."/>
            <person name="Thomas B.C."/>
            <person name="Singh A."/>
            <person name="Wilkins M.J."/>
            <person name="Karaoz U."/>
            <person name="Brodie E.L."/>
            <person name="Williams K.H."/>
            <person name="Hubbard S.S."/>
            <person name="Banfield J.F."/>
        </authorList>
    </citation>
    <scope>NUCLEOTIDE SEQUENCE [LARGE SCALE GENOMIC DNA]</scope>
</reference>
<sequence>MFQTVAANTLISAAARLFGGVLALVSIGIVTRSLGPGFFGEYSAILAFLYLFSIAADLGLYQYVLRESSRPGANERSLFSVTFSIRLAALSVILSIGVVAALVFVPLSPASRIGIPLAAVAFWLQSLVQLSMAPLQKRLKAYWAALAEIAGRVLQLGLSVIIAVLGGSVVLFLVALVASSFLQFAVHYRAVRQYLPFRLSFSLPVAKGIIRESLPIAIGLLFTLVYFRMDTVMLSFLRPPEDVGLYNLAYKMLEYLIFFPAMFVGLIMPRLSLEAVENLKAFRVTLQRLFEVIMFAAMPLMIGGFFLAPLLVEALGGKDFLQAVSPLRILLVAAALIFLGNVFGSAVIALGQQRRAVWAYGIGMVLNFGLNLIFIPRFSYVAAATSTVLTEFVVTFGLMCICARASGGYIRTMRVLYALAASIVMAIPFMFLGDISHKLGIFALIPYLIICPALYILSLRMFRGITQEHIDLLRAHAVR</sequence>
<feature type="transmembrane region" description="Helical" evidence="6">
    <location>
        <begin position="7"/>
        <end position="30"/>
    </location>
</feature>
<evidence type="ECO:0000256" key="3">
    <source>
        <dbReference type="ARBA" id="ARBA00022692"/>
    </source>
</evidence>
<gene>
    <name evidence="7" type="ORF">A2806_01175</name>
</gene>
<protein>
    <submittedName>
        <fullName evidence="7">Uncharacterized protein</fullName>
    </submittedName>
</protein>
<comment type="subcellular location">
    <subcellularLocation>
        <location evidence="1">Cell membrane</location>
        <topology evidence="1">Multi-pass membrane protein</topology>
    </subcellularLocation>
</comment>
<feature type="transmembrane region" description="Helical" evidence="6">
    <location>
        <begin position="113"/>
        <end position="130"/>
    </location>
</feature>
<dbReference type="InterPro" id="IPR002797">
    <property type="entry name" value="Polysacc_synth"/>
</dbReference>
<feature type="transmembrane region" description="Helical" evidence="6">
    <location>
        <begin position="289"/>
        <end position="309"/>
    </location>
</feature>
<dbReference type="AlphaFoldDB" id="A0A1G2PK71"/>
<feature type="transmembrane region" description="Helical" evidence="6">
    <location>
        <begin position="329"/>
        <end position="350"/>
    </location>
</feature>